<dbReference type="InterPro" id="IPR050785">
    <property type="entry name" value="PAN2-PAN3_catalytic_subunit"/>
</dbReference>
<name>A0AA84Z2W6_9TREM</name>
<feature type="compositionally biased region" description="Basic and acidic residues" evidence="1">
    <location>
        <begin position="9"/>
        <end position="22"/>
    </location>
</feature>
<evidence type="ECO:0000313" key="3">
    <source>
        <dbReference type="Proteomes" id="UP000050790"/>
    </source>
</evidence>
<dbReference type="InterPro" id="IPR015943">
    <property type="entry name" value="WD40/YVTN_repeat-like_dom_sf"/>
</dbReference>
<dbReference type="AlphaFoldDB" id="A0AA84Z2W6"/>
<dbReference type="GO" id="GO:0000932">
    <property type="term" value="C:P-body"/>
    <property type="evidence" value="ECO:0007669"/>
    <property type="project" value="TreeGrafter"/>
</dbReference>
<dbReference type="GO" id="GO:0004535">
    <property type="term" value="F:poly(A)-specific ribonuclease activity"/>
    <property type="evidence" value="ECO:0007669"/>
    <property type="project" value="TreeGrafter"/>
</dbReference>
<dbReference type="InterPro" id="IPR048841">
    <property type="entry name" value="PAN2_N"/>
</dbReference>
<accession>A0AA84Z2W6</accession>
<dbReference type="SUPFAM" id="SSF50978">
    <property type="entry name" value="WD40 repeat-like"/>
    <property type="match status" value="1"/>
</dbReference>
<reference evidence="4" key="1">
    <citation type="submission" date="2023-11" db="UniProtKB">
        <authorList>
            <consortium name="WormBaseParasite"/>
        </authorList>
    </citation>
    <scope>IDENTIFICATION</scope>
</reference>
<dbReference type="GO" id="GO:0031251">
    <property type="term" value="C:PAN complex"/>
    <property type="evidence" value="ECO:0007669"/>
    <property type="project" value="TreeGrafter"/>
</dbReference>
<dbReference type="Proteomes" id="UP000050790">
    <property type="component" value="Unassembled WGS sequence"/>
</dbReference>
<sequence>MSYTTENDSSDHPHPCDKHISPGDEDDGGDSSLTLPAEAQYDPTLTGAEYYQTGGYWHAGTQMMDCLFQTDRIADVAFDPLEELIWCVTRTGQMSAFYSTTMERYITLTVPLISDVNSLETITPYNGLKQVFPSPRPMEHSVFVLANNALHAYTKMGRPLASVVHKFMLELECLAVTGPTGTLMSGSGIRGAGNGLGNFARFFLGGLQPTLLEVDAVERWGEVINTIDVGIGGSVVLRPFSGGLCAGNTNGKVMIIDSRTSHGIVRELDAHTGEISDMTVDANSHTLVTCGWSRIGDSGLRVDRLLRVYDLRSGRAQVPLSTSLDPCFVRFIPGCSDSLLATSQTGAFQTIQWGKIAFSPNDLGQLWLGYDRLVATDLSQNGNCVVFATEAGQLHLYIHDINLCQFNTSPLPTEFASPFPESLWPTNTLQTTIPVNYSLMIFDDPASTLYGSNLAGIGKTAAESIGLQMLAASIHQPPESLSSPDFLNLVERRKAEAAREAVLTAYKPIEYDDYRFSLASVPFAAYPPPVFDSTNNPIEDESSCIWKAKLDTMCTSDWPEDLNKSQHKVMNEVDPDLLNNANRKRAVRKPPQWGTVWHPYSTDEVTMNLYTTHNNIDDNSMETGCSSPLQLGRFEHVTMKATTTTATINATIPTTTITAITSSTSTAVTNNKLPTLA</sequence>
<dbReference type="Gene3D" id="2.130.10.10">
    <property type="entry name" value="YVTN repeat-like/Quinoprotein amine dehydrogenase"/>
    <property type="match status" value="1"/>
</dbReference>
<dbReference type="PANTHER" id="PTHR15728">
    <property type="entry name" value="DEADENYLATION COMPLEX CATALYTIC SUBUNIT PAN2"/>
    <property type="match status" value="1"/>
</dbReference>
<dbReference type="PANTHER" id="PTHR15728:SF0">
    <property type="entry name" value="PAN2-PAN3 DEADENYLATION COMPLEX CATALYTIC SUBUNIT PAN2"/>
    <property type="match status" value="1"/>
</dbReference>
<dbReference type="InterPro" id="IPR036322">
    <property type="entry name" value="WD40_repeat_dom_sf"/>
</dbReference>
<evidence type="ECO:0000256" key="1">
    <source>
        <dbReference type="SAM" id="MobiDB-lite"/>
    </source>
</evidence>
<feature type="region of interest" description="Disordered" evidence="1">
    <location>
        <begin position="1"/>
        <end position="36"/>
    </location>
</feature>
<dbReference type="Pfam" id="PF20770">
    <property type="entry name" value="PAN2_N"/>
    <property type="match status" value="1"/>
</dbReference>
<evidence type="ECO:0000313" key="4">
    <source>
        <dbReference type="WBParaSite" id="SMRG1_1000.1"/>
    </source>
</evidence>
<dbReference type="GO" id="GO:0000289">
    <property type="term" value="P:nuclear-transcribed mRNA poly(A) tail shortening"/>
    <property type="evidence" value="ECO:0007669"/>
    <property type="project" value="TreeGrafter"/>
</dbReference>
<protein>
    <recommendedName>
        <fullName evidence="2">PAN2-PAN3 deadenylation complex catalytic subunit PAN2 N-terminal domain-containing protein</fullName>
    </recommendedName>
</protein>
<feature type="domain" description="PAN2-PAN3 deadenylation complex catalytic subunit PAN2 N-terminal" evidence="2">
    <location>
        <begin position="201"/>
        <end position="397"/>
    </location>
</feature>
<dbReference type="WBParaSite" id="SMRG1_1000.1">
    <property type="protein sequence ID" value="SMRG1_1000.1"/>
    <property type="gene ID" value="SMRG1_1000"/>
</dbReference>
<organism evidence="3 4">
    <name type="scientific">Schistosoma margrebowiei</name>
    <dbReference type="NCBI Taxonomy" id="48269"/>
    <lineage>
        <taxon>Eukaryota</taxon>
        <taxon>Metazoa</taxon>
        <taxon>Spiralia</taxon>
        <taxon>Lophotrochozoa</taxon>
        <taxon>Platyhelminthes</taxon>
        <taxon>Trematoda</taxon>
        <taxon>Digenea</taxon>
        <taxon>Strigeidida</taxon>
        <taxon>Schistosomatoidea</taxon>
        <taxon>Schistosomatidae</taxon>
        <taxon>Schistosoma</taxon>
    </lineage>
</organism>
<evidence type="ECO:0000259" key="2">
    <source>
        <dbReference type="Pfam" id="PF20770"/>
    </source>
</evidence>
<proteinExistence type="predicted"/>